<dbReference type="Pfam" id="PF06545">
    <property type="entry name" value="AllG"/>
    <property type="match status" value="1"/>
</dbReference>
<dbReference type="Gene3D" id="3.90.1700.10">
    <property type="entry name" value="v583 domain like"/>
    <property type="match status" value="1"/>
</dbReference>
<gene>
    <name evidence="1" type="ORF">D8I35_13205</name>
</gene>
<dbReference type="EMBL" id="RDQO01000004">
    <property type="protein sequence ID" value="RMX04817.1"/>
    <property type="molecule type" value="Genomic_DNA"/>
</dbReference>
<comment type="caution">
    <text evidence="1">The sequence shown here is derived from an EMBL/GenBank/DDBJ whole genome shotgun (WGS) entry which is preliminary data.</text>
</comment>
<organism evidence="1 2">
    <name type="scientific">Corticibacter populi</name>
    <dbReference type="NCBI Taxonomy" id="1550736"/>
    <lineage>
        <taxon>Bacteria</taxon>
        <taxon>Pseudomonadati</taxon>
        <taxon>Pseudomonadota</taxon>
        <taxon>Betaproteobacteria</taxon>
        <taxon>Burkholderiales</taxon>
        <taxon>Comamonadaceae</taxon>
        <taxon>Corticibacter</taxon>
    </lineage>
</organism>
<dbReference type="OrthoDB" id="6193532at2"/>
<proteinExistence type="predicted"/>
<protein>
    <submittedName>
        <fullName evidence="1">DUF1116 domain-containing protein</fullName>
    </submittedName>
</protein>
<accession>A0A3M6QP44</accession>
<evidence type="ECO:0000313" key="1">
    <source>
        <dbReference type="EMBL" id="RMX04817.1"/>
    </source>
</evidence>
<dbReference type="AlphaFoldDB" id="A0A3M6QP44"/>
<reference evidence="1 2" key="1">
    <citation type="submission" date="2018-10" db="EMBL/GenBank/DDBJ databases">
        <title>Draft genome of Cortibacter populi DSM10536.</title>
        <authorList>
            <person name="Bernier A.-M."/>
            <person name="Bernard K."/>
        </authorList>
    </citation>
    <scope>NUCLEOTIDE SEQUENCE [LARGE SCALE GENOMIC DNA]</scope>
    <source>
        <strain evidence="1 2">DSM 105136</strain>
    </source>
</reference>
<keyword evidence="2" id="KW-1185">Reference proteome</keyword>
<evidence type="ECO:0000313" key="2">
    <source>
        <dbReference type="Proteomes" id="UP000278006"/>
    </source>
</evidence>
<name>A0A3M6QP44_9BURK</name>
<dbReference type="Gene3D" id="3.90.1710.10">
    <property type="entry name" value="Enterococcus faecalis V583 domain"/>
    <property type="match status" value="1"/>
</dbReference>
<dbReference type="Proteomes" id="UP000278006">
    <property type="component" value="Unassembled WGS sequence"/>
</dbReference>
<dbReference type="InterPro" id="IPR009499">
    <property type="entry name" value="AllG-like"/>
</dbReference>
<sequence>MAALPVPRPLLCRGQVCMDIFSIHHIAGRFNAIALVDIAPRSDVLPELPTTTFLHAGPPLAGAVPQAMRRATLFAILYEGLAGDAAQACHMLDSGAVTLRPAQDFGVVTPLAQVVSASAPLAVVQGANGRRFAPLIEAGVPALRFGNPPDDAAARLRMMELFGLQVLRPALARQPVALAPLVLAALQQGEECHALTSAANARLVESLSLPARDRALLAAYPAFVLPILMAASSAWLQESASPISAVGGNGLQFGWRGRGETAWRTVDAVPPAGVSMEGMQTREALGAIGDSAVIDFAGLGGQALAFSPALAQTYASFLPQDLRAHRAAVLDARTGNASPEAIAASGQSALVNLAILGAPACSGLIGRGVYAAPPSLFTPARRQ</sequence>